<dbReference type="GO" id="GO:0005886">
    <property type="term" value="C:plasma membrane"/>
    <property type="evidence" value="ECO:0007669"/>
    <property type="project" value="TreeGrafter"/>
</dbReference>
<keyword evidence="1" id="KW-0472">Membrane</keyword>
<dbReference type="Proteomes" id="UP000051749">
    <property type="component" value="Unassembled WGS sequence"/>
</dbReference>
<dbReference type="PATRIC" id="fig|319653.3.peg.1552"/>
<dbReference type="InterPro" id="IPR014729">
    <property type="entry name" value="Rossmann-like_a/b/a_fold"/>
</dbReference>
<dbReference type="STRING" id="319653.SAMN04487973_10540"/>
<reference evidence="3 5" key="1">
    <citation type="journal article" date="2015" name="Genome Announc.">
        <title>Expanding the biotechnology potential of lactobacilli through comparative genomics of 213 strains and associated genera.</title>
        <authorList>
            <person name="Sun Z."/>
            <person name="Harris H.M."/>
            <person name="McCann A."/>
            <person name="Guo C."/>
            <person name="Argimon S."/>
            <person name="Zhang W."/>
            <person name="Yang X."/>
            <person name="Jeffery I.B."/>
            <person name="Cooney J.C."/>
            <person name="Kagawa T.F."/>
            <person name="Liu W."/>
            <person name="Song Y."/>
            <person name="Salvetti E."/>
            <person name="Wrobel A."/>
            <person name="Rasinkangas P."/>
            <person name="Parkhill J."/>
            <person name="Rea M.C."/>
            <person name="O'Sullivan O."/>
            <person name="Ritari J."/>
            <person name="Douillard F.P."/>
            <person name="Paul Ross R."/>
            <person name="Yang R."/>
            <person name="Briner A.E."/>
            <person name="Felis G.E."/>
            <person name="de Vos W.M."/>
            <person name="Barrangou R."/>
            <person name="Klaenhammer T.R."/>
            <person name="Caufield P.W."/>
            <person name="Cui Y."/>
            <person name="Zhang H."/>
            <person name="O'Toole P.W."/>
        </authorList>
    </citation>
    <scope>NUCLEOTIDE SEQUENCE [LARGE SCALE GENOMIC DNA]</scope>
    <source>
        <strain evidence="3 5">DSM 22301</strain>
    </source>
</reference>
<proteinExistence type="predicted"/>
<gene>
    <name evidence="3" type="ORF">IV87_GL001526</name>
    <name evidence="4" type="ORF">SAMN04487973_10540</name>
</gene>
<name>A0A0R2K0E9_9LACO</name>
<feature type="transmembrane region" description="Helical" evidence="1">
    <location>
        <begin position="26"/>
        <end position="46"/>
    </location>
</feature>
<feature type="transmembrane region" description="Helical" evidence="1">
    <location>
        <begin position="125"/>
        <end position="146"/>
    </location>
</feature>
<dbReference type="Pfam" id="PF02698">
    <property type="entry name" value="DUF218"/>
    <property type="match status" value="1"/>
</dbReference>
<dbReference type="RefSeq" id="WP_057805321.1">
    <property type="nucleotide sequence ID" value="NZ_BJYP01000020.1"/>
</dbReference>
<keyword evidence="6" id="KW-1185">Reference proteome</keyword>
<dbReference type="InterPro" id="IPR003848">
    <property type="entry name" value="DUF218"/>
</dbReference>
<dbReference type="PANTHER" id="PTHR30336">
    <property type="entry name" value="INNER MEMBRANE PROTEIN, PROBABLE PERMEASE"/>
    <property type="match status" value="1"/>
</dbReference>
<dbReference type="InterPro" id="IPR051599">
    <property type="entry name" value="Cell_Envelope_Assoc"/>
</dbReference>
<dbReference type="GO" id="GO:0000270">
    <property type="term" value="P:peptidoglycan metabolic process"/>
    <property type="evidence" value="ECO:0007669"/>
    <property type="project" value="TreeGrafter"/>
</dbReference>
<organism evidence="3 5">
    <name type="scientific">Pediococcus ethanolidurans</name>
    <dbReference type="NCBI Taxonomy" id="319653"/>
    <lineage>
        <taxon>Bacteria</taxon>
        <taxon>Bacillati</taxon>
        <taxon>Bacillota</taxon>
        <taxon>Bacilli</taxon>
        <taxon>Lactobacillales</taxon>
        <taxon>Lactobacillaceae</taxon>
        <taxon>Pediococcus</taxon>
    </lineage>
</organism>
<evidence type="ECO:0000313" key="6">
    <source>
        <dbReference type="Proteomes" id="UP000182818"/>
    </source>
</evidence>
<protein>
    <submittedName>
        <fullName evidence="4">Uncharacterized SAM-binding protein YcdF, DUF218 family</fullName>
    </submittedName>
</protein>
<dbReference type="GO" id="GO:0043164">
    <property type="term" value="P:Gram-negative-bacterium-type cell wall biogenesis"/>
    <property type="evidence" value="ECO:0007669"/>
    <property type="project" value="TreeGrafter"/>
</dbReference>
<sequence>MDFSYWGSICLAVFITLWLTDRRRFLNGYFLIAGLLCFVVAVWQWLEITQAPWMQALLLVVSLALTGIIPVALALFALACVLYSHRLIRHAGSNPGYVLLEMVGFIIWGMLLLTLLNSLLFHSQFIWLILGLLFIWIGYFMIGFLSYGLASLLDELPILYSVDFIVILGAGLLADGTVSKILQRRLDKGIAIYQQQLKRGAHPQFVVSGGQGADEIMPESQAMRNYLEKKGIASTQIIQESTSTSTYENLRFSEIIMTKIKIFHRAIFVTNSFHVFRAGVIAKRLNTTMSGVSASTSMNYLPFAAFREYLALFMMFKWINAIILGGITVVYLIYGLFIY</sequence>
<feature type="transmembrane region" description="Helical" evidence="1">
    <location>
        <begin position="318"/>
        <end position="338"/>
    </location>
</feature>
<dbReference type="EMBL" id="FOGK01000005">
    <property type="protein sequence ID" value="SER35883.1"/>
    <property type="molecule type" value="Genomic_DNA"/>
</dbReference>
<evidence type="ECO:0000313" key="4">
    <source>
        <dbReference type="EMBL" id="SER35883.1"/>
    </source>
</evidence>
<dbReference type="Gene3D" id="3.40.50.620">
    <property type="entry name" value="HUPs"/>
    <property type="match status" value="1"/>
</dbReference>
<dbReference type="Proteomes" id="UP000182818">
    <property type="component" value="Unassembled WGS sequence"/>
</dbReference>
<dbReference type="CDD" id="cd06259">
    <property type="entry name" value="YdcF-like"/>
    <property type="match status" value="1"/>
</dbReference>
<evidence type="ECO:0000313" key="5">
    <source>
        <dbReference type="Proteomes" id="UP000051749"/>
    </source>
</evidence>
<feature type="transmembrane region" description="Helical" evidence="1">
    <location>
        <begin position="96"/>
        <end position="116"/>
    </location>
</feature>
<feature type="domain" description="DUF218" evidence="2">
    <location>
        <begin position="163"/>
        <end position="311"/>
    </location>
</feature>
<keyword evidence="1" id="KW-1133">Transmembrane helix</keyword>
<dbReference type="AlphaFoldDB" id="A0A0R2K0E9"/>
<feature type="transmembrane region" description="Helical" evidence="1">
    <location>
        <begin position="158"/>
        <end position="178"/>
    </location>
</feature>
<feature type="transmembrane region" description="Helical" evidence="1">
    <location>
        <begin position="58"/>
        <end position="84"/>
    </location>
</feature>
<reference evidence="4 6" key="2">
    <citation type="submission" date="2016-10" db="EMBL/GenBank/DDBJ databases">
        <authorList>
            <person name="Varghese N."/>
            <person name="Submissions S."/>
        </authorList>
    </citation>
    <scope>NUCLEOTIDE SEQUENCE [LARGE SCALE GENOMIC DNA]</scope>
    <source>
        <strain evidence="4 6">CGMCC 1.3889</strain>
    </source>
</reference>
<dbReference type="EMBL" id="JQBY01000004">
    <property type="protein sequence ID" value="KRN83088.1"/>
    <property type="molecule type" value="Genomic_DNA"/>
</dbReference>
<comment type="caution">
    <text evidence="3">The sequence shown here is derived from an EMBL/GenBank/DDBJ whole genome shotgun (WGS) entry which is preliminary data.</text>
</comment>
<evidence type="ECO:0000256" key="1">
    <source>
        <dbReference type="SAM" id="Phobius"/>
    </source>
</evidence>
<evidence type="ECO:0000259" key="2">
    <source>
        <dbReference type="Pfam" id="PF02698"/>
    </source>
</evidence>
<accession>A0A0R2K0E9</accession>
<keyword evidence="1" id="KW-0812">Transmembrane</keyword>
<dbReference type="GeneID" id="76042967"/>
<evidence type="ECO:0000313" key="3">
    <source>
        <dbReference type="EMBL" id="KRN83088.1"/>
    </source>
</evidence>
<feature type="transmembrane region" description="Helical" evidence="1">
    <location>
        <begin position="5"/>
        <end position="20"/>
    </location>
</feature>
<dbReference type="PANTHER" id="PTHR30336:SF4">
    <property type="entry name" value="ENVELOPE BIOGENESIS FACTOR ELYC"/>
    <property type="match status" value="1"/>
</dbReference>
<dbReference type="OrthoDB" id="9782395at2"/>